<feature type="binding site" evidence="9">
    <location>
        <position position="710"/>
    </location>
    <ligand>
        <name>ATP</name>
        <dbReference type="ChEBI" id="CHEBI:30616"/>
    </ligand>
</feature>
<evidence type="ECO:0000256" key="2">
    <source>
        <dbReference type="ARBA" id="ARBA00022527"/>
    </source>
</evidence>
<gene>
    <name evidence="12" type="primary">HRK1</name>
    <name evidence="12" type="ORF">BG006_002131</name>
</gene>
<evidence type="ECO:0000256" key="6">
    <source>
        <dbReference type="ARBA" id="ARBA00022840"/>
    </source>
</evidence>
<feature type="compositionally biased region" description="Pro residues" evidence="10">
    <location>
        <begin position="90"/>
        <end position="102"/>
    </location>
</feature>
<feature type="compositionally biased region" description="Polar residues" evidence="10">
    <location>
        <begin position="266"/>
        <end position="282"/>
    </location>
</feature>
<evidence type="ECO:0000256" key="10">
    <source>
        <dbReference type="SAM" id="MobiDB-lite"/>
    </source>
</evidence>
<feature type="region of interest" description="Disordered" evidence="10">
    <location>
        <begin position="596"/>
        <end position="675"/>
    </location>
</feature>
<dbReference type="PROSITE" id="PS50011">
    <property type="entry name" value="PROTEIN_KINASE_DOM"/>
    <property type="match status" value="1"/>
</dbReference>
<feature type="compositionally biased region" description="Polar residues" evidence="10">
    <location>
        <begin position="541"/>
        <end position="560"/>
    </location>
</feature>
<evidence type="ECO:0000313" key="12">
    <source>
        <dbReference type="EMBL" id="KAF9322694.1"/>
    </source>
</evidence>
<dbReference type="PROSITE" id="PS00107">
    <property type="entry name" value="PROTEIN_KINASE_ATP"/>
    <property type="match status" value="1"/>
</dbReference>
<dbReference type="Gene3D" id="1.10.510.10">
    <property type="entry name" value="Transferase(Phosphotransferase) domain 1"/>
    <property type="match status" value="1"/>
</dbReference>
<dbReference type="InterPro" id="IPR000719">
    <property type="entry name" value="Prot_kinase_dom"/>
</dbReference>
<evidence type="ECO:0000256" key="5">
    <source>
        <dbReference type="ARBA" id="ARBA00022777"/>
    </source>
</evidence>
<evidence type="ECO:0000259" key="11">
    <source>
        <dbReference type="PROSITE" id="PS50011"/>
    </source>
</evidence>
<comment type="caution">
    <text evidence="12">The sequence shown here is derived from an EMBL/GenBank/DDBJ whole genome shotgun (WGS) entry which is preliminary data.</text>
</comment>
<feature type="compositionally biased region" description="Low complexity" evidence="10">
    <location>
        <begin position="513"/>
        <end position="527"/>
    </location>
</feature>
<feature type="compositionally biased region" description="Polar residues" evidence="10">
    <location>
        <begin position="981"/>
        <end position="990"/>
    </location>
</feature>
<feature type="region of interest" description="Disordered" evidence="10">
    <location>
        <begin position="322"/>
        <end position="470"/>
    </location>
</feature>
<dbReference type="Pfam" id="PF00069">
    <property type="entry name" value="Pkinase"/>
    <property type="match status" value="1"/>
</dbReference>
<proteinExistence type="predicted"/>
<evidence type="ECO:0000313" key="13">
    <source>
        <dbReference type="Proteomes" id="UP000696485"/>
    </source>
</evidence>
<dbReference type="AlphaFoldDB" id="A0A9P5SD21"/>
<evidence type="ECO:0000256" key="3">
    <source>
        <dbReference type="ARBA" id="ARBA00022679"/>
    </source>
</evidence>
<dbReference type="PANTHER" id="PTHR24343">
    <property type="entry name" value="SERINE/THREONINE KINASE"/>
    <property type="match status" value="1"/>
</dbReference>
<feature type="compositionally biased region" description="Low complexity" evidence="10">
    <location>
        <begin position="596"/>
        <end position="608"/>
    </location>
</feature>
<comment type="catalytic activity">
    <reaction evidence="7">
        <text>L-threonyl-[protein] + ATP = O-phospho-L-threonyl-[protein] + ADP + H(+)</text>
        <dbReference type="Rhea" id="RHEA:46608"/>
        <dbReference type="Rhea" id="RHEA-COMP:11060"/>
        <dbReference type="Rhea" id="RHEA-COMP:11605"/>
        <dbReference type="ChEBI" id="CHEBI:15378"/>
        <dbReference type="ChEBI" id="CHEBI:30013"/>
        <dbReference type="ChEBI" id="CHEBI:30616"/>
        <dbReference type="ChEBI" id="CHEBI:61977"/>
        <dbReference type="ChEBI" id="CHEBI:456216"/>
        <dbReference type="EC" id="2.7.11.1"/>
    </reaction>
</comment>
<keyword evidence="4 9" id="KW-0547">Nucleotide-binding</keyword>
<feature type="compositionally biased region" description="Basic and acidic residues" evidence="10">
    <location>
        <begin position="502"/>
        <end position="511"/>
    </location>
</feature>
<feature type="compositionally biased region" description="Basic and acidic residues" evidence="10">
    <location>
        <begin position="350"/>
        <end position="359"/>
    </location>
</feature>
<dbReference type="PANTHER" id="PTHR24343:SF137">
    <property type="entry name" value="SERINE_THREONINE-PROTEIN KINASE HRK1"/>
    <property type="match status" value="1"/>
</dbReference>
<feature type="region of interest" description="Disordered" evidence="10">
    <location>
        <begin position="221"/>
        <end position="286"/>
    </location>
</feature>
<dbReference type="SUPFAM" id="SSF56112">
    <property type="entry name" value="Protein kinase-like (PK-like)"/>
    <property type="match status" value="1"/>
</dbReference>
<dbReference type="InterPro" id="IPR017441">
    <property type="entry name" value="Protein_kinase_ATP_BS"/>
</dbReference>
<evidence type="ECO:0000256" key="8">
    <source>
        <dbReference type="ARBA" id="ARBA00048679"/>
    </source>
</evidence>
<feature type="compositionally biased region" description="Polar residues" evidence="10">
    <location>
        <begin position="76"/>
        <end position="89"/>
    </location>
</feature>
<dbReference type="GO" id="GO:0005524">
    <property type="term" value="F:ATP binding"/>
    <property type="evidence" value="ECO:0007669"/>
    <property type="project" value="UniProtKB-UniRule"/>
</dbReference>
<accession>A0A9P5SD21</accession>
<evidence type="ECO:0000256" key="7">
    <source>
        <dbReference type="ARBA" id="ARBA00047899"/>
    </source>
</evidence>
<keyword evidence="3" id="KW-0808">Transferase</keyword>
<keyword evidence="5 12" id="KW-0418">Kinase</keyword>
<feature type="region of interest" description="Disordered" evidence="10">
    <location>
        <begin position="483"/>
        <end position="527"/>
    </location>
</feature>
<feature type="region of interest" description="Disordered" evidence="10">
    <location>
        <begin position="76"/>
        <end position="104"/>
    </location>
</feature>
<feature type="compositionally biased region" description="Low complexity" evidence="10">
    <location>
        <begin position="446"/>
        <end position="468"/>
    </location>
</feature>
<dbReference type="EMBL" id="JAAAUY010001475">
    <property type="protein sequence ID" value="KAF9322694.1"/>
    <property type="molecule type" value="Genomic_DNA"/>
</dbReference>
<dbReference type="EC" id="2.7.11.1" evidence="1"/>
<dbReference type="InterPro" id="IPR008271">
    <property type="entry name" value="Ser/Thr_kinase_AS"/>
</dbReference>
<dbReference type="Proteomes" id="UP000696485">
    <property type="component" value="Unassembled WGS sequence"/>
</dbReference>
<feature type="region of interest" description="Disordered" evidence="10">
    <location>
        <begin position="541"/>
        <end position="582"/>
    </location>
</feature>
<feature type="compositionally biased region" description="Polar residues" evidence="10">
    <location>
        <begin position="331"/>
        <end position="342"/>
    </location>
</feature>
<organism evidence="12 13">
    <name type="scientific">Podila minutissima</name>
    <dbReference type="NCBI Taxonomy" id="64525"/>
    <lineage>
        <taxon>Eukaryota</taxon>
        <taxon>Fungi</taxon>
        <taxon>Fungi incertae sedis</taxon>
        <taxon>Mucoromycota</taxon>
        <taxon>Mortierellomycotina</taxon>
        <taxon>Mortierellomycetes</taxon>
        <taxon>Mortierellales</taxon>
        <taxon>Mortierellaceae</taxon>
        <taxon>Podila</taxon>
    </lineage>
</organism>
<feature type="region of interest" description="Disordered" evidence="10">
    <location>
        <begin position="32"/>
        <end position="62"/>
    </location>
</feature>
<keyword evidence="6 9" id="KW-0067">ATP-binding</keyword>
<dbReference type="GO" id="GO:0004674">
    <property type="term" value="F:protein serine/threonine kinase activity"/>
    <property type="evidence" value="ECO:0007669"/>
    <property type="project" value="UniProtKB-KW"/>
</dbReference>
<dbReference type="SMART" id="SM00220">
    <property type="entry name" value="S_TKc"/>
    <property type="match status" value="1"/>
</dbReference>
<evidence type="ECO:0000256" key="9">
    <source>
        <dbReference type="PROSITE-ProRule" id="PRU10141"/>
    </source>
</evidence>
<protein>
    <recommendedName>
        <fullName evidence="1">non-specific serine/threonine protein kinase</fullName>
        <ecNumber evidence="1">2.7.11.1</ecNumber>
    </recommendedName>
</protein>
<feature type="compositionally biased region" description="Basic and acidic residues" evidence="10">
    <location>
        <begin position="562"/>
        <end position="582"/>
    </location>
</feature>
<feature type="region of interest" description="Disordered" evidence="10">
    <location>
        <begin position="981"/>
        <end position="1007"/>
    </location>
</feature>
<name>A0A9P5SD21_9FUNG</name>
<reference evidence="12" key="1">
    <citation type="journal article" date="2020" name="Fungal Divers.">
        <title>Resolving the Mortierellaceae phylogeny through synthesis of multi-gene phylogenetics and phylogenomics.</title>
        <authorList>
            <person name="Vandepol N."/>
            <person name="Liber J."/>
            <person name="Desiro A."/>
            <person name="Na H."/>
            <person name="Kennedy M."/>
            <person name="Barry K."/>
            <person name="Grigoriev I.V."/>
            <person name="Miller A.N."/>
            <person name="O'Donnell K."/>
            <person name="Stajich J.E."/>
            <person name="Bonito G."/>
        </authorList>
    </citation>
    <scope>NUCLEOTIDE SEQUENCE</scope>
    <source>
        <strain evidence="12">NVP1</strain>
    </source>
</reference>
<feature type="compositionally biased region" description="Polar residues" evidence="10">
    <location>
        <begin position="221"/>
        <end position="239"/>
    </location>
</feature>
<dbReference type="GO" id="GO:0005829">
    <property type="term" value="C:cytosol"/>
    <property type="evidence" value="ECO:0007669"/>
    <property type="project" value="TreeGrafter"/>
</dbReference>
<dbReference type="InterPro" id="IPR011009">
    <property type="entry name" value="Kinase-like_dom_sf"/>
</dbReference>
<feature type="compositionally biased region" description="Low complexity" evidence="10">
    <location>
        <begin position="483"/>
        <end position="501"/>
    </location>
</feature>
<keyword evidence="13" id="KW-1185">Reference proteome</keyword>
<keyword evidence="2 12" id="KW-0723">Serine/threonine-protein kinase</keyword>
<evidence type="ECO:0000256" key="4">
    <source>
        <dbReference type="ARBA" id="ARBA00022741"/>
    </source>
</evidence>
<dbReference type="PROSITE" id="PS00108">
    <property type="entry name" value="PROTEIN_KINASE_ST"/>
    <property type="match status" value="1"/>
</dbReference>
<feature type="compositionally biased region" description="Polar residues" evidence="10">
    <location>
        <begin position="383"/>
        <end position="404"/>
    </location>
</feature>
<feature type="domain" description="Protein kinase" evidence="11">
    <location>
        <begin position="681"/>
        <end position="944"/>
    </location>
</feature>
<feature type="compositionally biased region" description="Polar residues" evidence="10">
    <location>
        <begin position="656"/>
        <end position="673"/>
    </location>
</feature>
<evidence type="ECO:0000256" key="1">
    <source>
        <dbReference type="ARBA" id="ARBA00012513"/>
    </source>
</evidence>
<comment type="catalytic activity">
    <reaction evidence="8">
        <text>L-seryl-[protein] + ATP = O-phospho-L-seryl-[protein] + ADP + H(+)</text>
        <dbReference type="Rhea" id="RHEA:17989"/>
        <dbReference type="Rhea" id="RHEA-COMP:9863"/>
        <dbReference type="Rhea" id="RHEA-COMP:11604"/>
        <dbReference type="ChEBI" id="CHEBI:15378"/>
        <dbReference type="ChEBI" id="CHEBI:29999"/>
        <dbReference type="ChEBI" id="CHEBI:30616"/>
        <dbReference type="ChEBI" id="CHEBI:83421"/>
        <dbReference type="ChEBI" id="CHEBI:456216"/>
        <dbReference type="EC" id="2.7.11.1"/>
    </reaction>
</comment>
<sequence length="1007" mass="109638">MSESDNGPAVRQLVGAPPSALPSHLLARLASPAGSDTTVVPDAAERENLPALDIPDIQHETPEVTTPDIAVIQSYMDNQPSTGGTNQEMTPPPELVLPPPIPDINRPMKPNISSLLHHGRSPTPPQILSSSHELYPGSQTVAEQKGPYGTIVAEPAEPLTIDGSPKPLLETILPGQTVPQSVIHQTTLDALDLSVSHDSGAALAPKPALLKRTLPISPLAQTTLFPPDQSTETSESHQSAMDAIEPQPGMPESAPNLLDDQLGLSEHSTPQETTLTDSSDMKPQTIGAGLRSRAVVSEMTPIEIDKVLQNAATRLVAARRDGCGLDGGEQISDSDVSTTESPAPNAPQGEPKDYLDVHGSHIPHHFSHHTPSAVHQHHRPHLSRTTSESTEVLVSRPNSMNNSRHNSDDEDDHGHYNRSHSPSHYSGSHHDPSSIEKWTQRRQLGSSQHSLNLHQPSHHQSSSRQVPSNGVDIRGLASKLEQQQLGPQQNQPQPQLPQQQRHQPEPQEHRRSSSAAPSTPGPSMASAKVADTTVLINRPSSAVLQKSNGSPSRQTSSTFSIKRREKDHDNLSHKRSGRETSHGIFHDLKRFFNVSSSPHHSPGSYPTSNLSGQAVAPPPGHTPDSVSGTPPSLKSRKSGLLGDWSHGDKGEKGANASGTESPRPNGTHGNSIETDLRKKYGKIGKVLGRGAGGTVRILSRSSDHKVFAIKQFRKRRPNESERSYVKKVTSEYCLGSTFHHPNIIETLDIVKESGNYYEVMEFAKYELFSAVMSGLMGREEVACCFRGIVNGVAYLHGLGVAHRDLKLDNCVMNERGIVKIIDFGCSMVFQLPFEKKIQMAKGVSGSDPYIAPELFVTEQHDPRLADIWSMGIIFLCMTLRRFPWRLPRADQDPSFSAFAKPDGTGKLRLLKLMPRESRPIMSRILEMDPSKRVLIQDVLQDSWMRNVDHCAMDYMSPNHPHHLGDDGTVVSNPNEGVTCLPSSIHGSESGRSVDVRPGSPMPVTPMP</sequence>